<dbReference type="Pfam" id="PF25594">
    <property type="entry name" value="GldB_lipo"/>
    <property type="match status" value="1"/>
</dbReference>
<accession>A0A0B4DA09</accession>
<dbReference type="Proteomes" id="UP000031167">
    <property type="component" value="Unassembled WGS sequence"/>
</dbReference>
<gene>
    <name evidence="1" type="ORF">RM51_07620</name>
</gene>
<dbReference type="InterPro" id="IPR019853">
    <property type="entry name" value="GldB-like"/>
</dbReference>
<evidence type="ECO:0000313" key="2">
    <source>
        <dbReference type="Proteomes" id="UP000031167"/>
    </source>
</evidence>
<keyword evidence="2" id="KW-1185">Reference proteome</keyword>
<reference evidence="1 2" key="1">
    <citation type="submission" date="2014-12" db="EMBL/GenBank/DDBJ databases">
        <title>Genome sequencing of Chryseobacterium taiwanense TPW19.</title>
        <authorList>
            <person name="Tan P.W."/>
            <person name="Chan K.-G."/>
        </authorList>
    </citation>
    <scope>NUCLEOTIDE SEQUENCE [LARGE SCALE GENOMIC DNA]</scope>
    <source>
        <strain evidence="1 2">TPW19</strain>
    </source>
</reference>
<dbReference type="AlphaFoldDB" id="A0A0B4DA09"/>
<dbReference type="STRING" id="363331.RM51_07620"/>
<comment type="caution">
    <text evidence="1">The sequence shown here is derived from an EMBL/GenBank/DDBJ whole genome shotgun (WGS) entry which is preliminary data.</text>
</comment>
<protein>
    <submittedName>
        <fullName evidence="1">Gliding motility protein GldB</fullName>
    </submittedName>
</protein>
<proteinExistence type="predicted"/>
<evidence type="ECO:0000313" key="1">
    <source>
        <dbReference type="EMBL" id="KIC63526.1"/>
    </source>
</evidence>
<name>A0A0B4DA09_9FLAO</name>
<organism evidence="1 2">
    <name type="scientific">Chryseobacterium taiwanense</name>
    <dbReference type="NCBI Taxonomy" id="363331"/>
    <lineage>
        <taxon>Bacteria</taxon>
        <taxon>Pseudomonadati</taxon>
        <taxon>Bacteroidota</taxon>
        <taxon>Flavobacteriia</taxon>
        <taxon>Flavobacteriales</taxon>
        <taxon>Weeksellaceae</taxon>
        <taxon>Chryseobacterium group</taxon>
        <taxon>Chryseobacterium</taxon>
    </lineage>
</organism>
<sequence>MMKIFRIAILSSILVVSLHSCKKEQETPWKVEIEKPAEKVEVVDISKMFYDKNVPLEQFKTNFPWFQGTVPDEDFAKRRADANEIKIYNEAIHKIDVKKLQTELQELFSHIKYYYPKFKSPKVYLFSSALQMAQDPIIYDEKSGFLFIDITGFMGDGNANYKGLELYFQKSMNPANIVPKVSQIFAENIVTASTEQKFVDQLILNGKIMTLQDAFLPNFPDYLKMNYTVKQYDWAVTNEANIWNYFVENNLIFGDDPRLVERFISPGPFSKFYTEIDNESSPQIGIFTGWQICKSYLKENPETKLLDFLKMDAQTIFSKSGYKPKN</sequence>
<dbReference type="EMBL" id="JWTA01000005">
    <property type="protein sequence ID" value="KIC63526.1"/>
    <property type="molecule type" value="Genomic_DNA"/>
</dbReference>